<dbReference type="STRING" id="633149.Bresu_1398"/>
<sequence>MADPIQLSEALDALGVPNATAVADSIAAAITALKGGVAGSGDTLKKLSDLIAAKPSSADVSTAITTAISALVNGAPGALDTLKEIADALAADEGALAALVTTVGTKAAILDTINTQTGTAYTLQASDAGKVVELNNAAAVTVTVPNTLAVGFNCILSQTGAGLVTVAAGAGATVNAQAGLKSPGQWGEMSLRVRANIGGTAAAAVLGGGVA</sequence>
<evidence type="ECO:0008006" key="3">
    <source>
        <dbReference type="Google" id="ProtNLM"/>
    </source>
</evidence>
<dbReference type="RefSeq" id="WP_013268813.1">
    <property type="nucleotide sequence ID" value="NC_014375.1"/>
</dbReference>
<dbReference type="EMBL" id="CP002102">
    <property type="protein sequence ID" value="ADL00710.1"/>
    <property type="molecule type" value="Genomic_DNA"/>
</dbReference>
<name>D9QFZ6_BRESC</name>
<gene>
    <name evidence="1" type="ordered locus">Bresu_1398</name>
</gene>
<dbReference type="OrthoDB" id="8079483at2"/>
<evidence type="ECO:0000313" key="1">
    <source>
        <dbReference type="EMBL" id="ADL00710.1"/>
    </source>
</evidence>
<protein>
    <recommendedName>
        <fullName evidence="3">Phage tail protein</fullName>
    </recommendedName>
</protein>
<evidence type="ECO:0000313" key="2">
    <source>
        <dbReference type="Proteomes" id="UP000002696"/>
    </source>
</evidence>
<accession>D9QFZ6</accession>
<reference evidence="2" key="1">
    <citation type="journal article" date="2011" name="J. Bacteriol.">
        <title>Genome sequences of eight morphologically diverse alphaproteobacteria.</title>
        <authorList>
            <consortium name="US DOE Joint Genome Institute"/>
            <person name="Brown P.J."/>
            <person name="Kysela D.T."/>
            <person name="Buechlein A."/>
            <person name="Hemmerich C."/>
            <person name="Brun Y.V."/>
        </authorList>
    </citation>
    <scope>NUCLEOTIDE SEQUENCE [LARGE SCALE GENOMIC DNA]</scope>
    <source>
        <strain evidence="2">ATCC 15264 / DSM 4735 / LMG 14903 / NBRC 16000 / CB 81</strain>
    </source>
</reference>
<dbReference type="eggNOG" id="ENOG5033H6U">
    <property type="taxonomic scope" value="Bacteria"/>
</dbReference>
<organism evidence="1 2">
    <name type="scientific">Brevundimonas subvibrioides (strain ATCC 15264 / DSM 4735 / LMG 14903 / NBRC 16000 / CB 81)</name>
    <name type="common">Caulobacter subvibrioides</name>
    <dbReference type="NCBI Taxonomy" id="633149"/>
    <lineage>
        <taxon>Bacteria</taxon>
        <taxon>Pseudomonadati</taxon>
        <taxon>Pseudomonadota</taxon>
        <taxon>Alphaproteobacteria</taxon>
        <taxon>Caulobacterales</taxon>
        <taxon>Caulobacteraceae</taxon>
        <taxon>Brevundimonas</taxon>
    </lineage>
</organism>
<proteinExistence type="predicted"/>
<keyword evidence="2" id="KW-1185">Reference proteome</keyword>
<dbReference type="HOGENOM" id="CLU_1302958_0_0_5"/>
<dbReference type="BioCyc" id="BSUB633149:G1GM8-1389-MONOMER"/>
<dbReference type="KEGG" id="bsb:Bresu_1398"/>
<dbReference type="InParanoid" id="D9QFZ6"/>
<dbReference type="Proteomes" id="UP000002696">
    <property type="component" value="Chromosome"/>
</dbReference>
<dbReference type="AlphaFoldDB" id="D9QFZ6"/>